<feature type="compositionally biased region" description="Low complexity" evidence="1">
    <location>
        <begin position="64"/>
        <end position="74"/>
    </location>
</feature>
<gene>
    <name evidence="2" type="ORF">GMARGA_LOCUS12857</name>
</gene>
<sequence>MSNTTQSSSQASTFSTLNETLEESTIDQDQFLAIKTSSALNSTNNARSTSSSHTLLNTLQYQNNHGSQNINSNNTIELSSRSDRRSQNSDHKLRIHTARYTNLLNFELR</sequence>
<name>A0ABN7V2K6_GIGMA</name>
<accession>A0ABN7V2K6</accession>
<organism evidence="2 3">
    <name type="scientific">Gigaspora margarita</name>
    <dbReference type="NCBI Taxonomy" id="4874"/>
    <lineage>
        <taxon>Eukaryota</taxon>
        <taxon>Fungi</taxon>
        <taxon>Fungi incertae sedis</taxon>
        <taxon>Mucoromycota</taxon>
        <taxon>Glomeromycotina</taxon>
        <taxon>Glomeromycetes</taxon>
        <taxon>Diversisporales</taxon>
        <taxon>Gigasporaceae</taxon>
        <taxon>Gigaspora</taxon>
    </lineage>
</organism>
<comment type="caution">
    <text evidence="2">The sequence shown here is derived from an EMBL/GenBank/DDBJ whole genome shotgun (WGS) entry which is preliminary data.</text>
</comment>
<dbReference type="EMBL" id="CAJVQB010008003">
    <property type="protein sequence ID" value="CAG8712573.1"/>
    <property type="molecule type" value="Genomic_DNA"/>
</dbReference>
<proteinExistence type="predicted"/>
<evidence type="ECO:0000256" key="1">
    <source>
        <dbReference type="SAM" id="MobiDB-lite"/>
    </source>
</evidence>
<evidence type="ECO:0000313" key="3">
    <source>
        <dbReference type="Proteomes" id="UP000789901"/>
    </source>
</evidence>
<keyword evidence="3" id="KW-1185">Reference proteome</keyword>
<feature type="compositionally biased region" description="Basic and acidic residues" evidence="1">
    <location>
        <begin position="80"/>
        <end position="92"/>
    </location>
</feature>
<reference evidence="2 3" key="1">
    <citation type="submission" date="2021-06" db="EMBL/GenBank/DDBJ databases">
        <authorList>
            <person name="Kallberg Y."/>
            <person name="Tangrot J."/>
            <person name="Rosling A."/>
        </authorList>
    </citation>
    <scope>NUCLEOTIDE SEQUENCE [LARGE SCALE GENOMIC DNA]</scope>
    <source>
        <strain evidence="2 3">120-4 pot B 10/14</strain>
    </source>
</reference>
<protein>
    <submittedName>
        <fullName evidence="2">11302_t:CDS:1</fullName>
    </submittedName>
</protein>
<dbReference type="Proteomes" id="UP000789901">
    <property type="component" value="Unassembled WGS sequence"/>
</dbReference>
<feature type="region of interest" description="Disordered" evidence="1">
    <location>
        <begin position="64"/>
        <end position="94"/>
    </location>
</feature>
<evidence type="ECO:0000313" key="2">
    <source>
        <dbReference type="EMBL" id="CAG8712573.1"/>
    </source>
</evidence>